<evidence type="ECO:0000256" key="2">
    <source>
        <dbReference type="ARBA" id="ARBA00022692"/>
    </source>
</evidence>
<sequence length="373" mass="42605">MLTHSIQRNSTDIVQVQLRSGFVLLQLVVSSLLVLMQLGIMPVFVIYADLRRRILYRIMLSIALSDFLQLYAIWQFTLFEALGFSNWPIAIEKFASGVYIVAWDHLIIQHFMLALNRLIIILRAYFSPISFKNKDESRAEYCLFNFLLIVSWLILIVMVVVFMTPICGGIWDPVAIGFFYDTRLECSRMYIDLELYFTIVFPALSVLFYLIIVVLLKQRRKGVAVVVKVTMKQSSTQLLSAQERRILLLSVLLFAIITALIWAWYLDYRSPPWTLLFCSYLLINSVLSLTMNSEYRFRFLDMMSRFSAVLGVKCCDRLISNGSRVTGGGHLANRAAASTQLNSNNVTAINGRNDAGLFIRRVQIGRGTATGRP</sequence>
<keyword evidence="3 5" id="KW-1133">Transmembrane helix</keyword>
<accession>A0A914HYN8</accession>
<feature type="transmembrane region" description="Helical" evidence="5">
    <location>
        <begin position="246"/>
        <end position="266"/>
    </location>
</feature>
<evidence type="ECO:0000256" key="1">
    <source>
        <dbReference type="ARBA" id="ARBA00004370"/>
    </source>
</evidence>
<dbReference type="SUPFAM" id="SSF81321">
    <property type="entry name" value="Family A G protein-coupled receptor-like"/>
    <property type="match status" value="1"/>
</dbReference>
<evidence type="ECO:0000313" key="7">
    <source>
        <dbReference type="Proteomes" id="UP000887572"/>
    </source>
</evidence>
<evidence type="ECO:0000256" key="4">
    <source>
        <dbReference type="ARBA" id="ARBA00023136"/>
    </source>
</evidence>
<evidence type="ECO:0000259" key="6">
    <source>
        <dbReference type="PROSITE" id="PS50262"/>
    </source>
</evidence>
<feature type="transmembrane region" description="Helical" evidence="5">
    <location>
        <begin position="54"/>
        <end position="74"/>
    </location>
</feature>
<dbReference type="GO" id="GO:0016020">
    <property type="term" value="C:membrane"/>
    <property type="evidence" value="ECO:0007669"/>
    <property type="project" value="UniProtKB-SubCell"/>
</dbReference>
<protein>
    <submittedName>
        <fullName evidence="8">G-protein coupled receptors family 1 profile domain-containing protein</fullName>
    </submittedName>
</protein>
<evidence type="ECO:0000313" key="8">
    <source>
        <dbReference type="WBParaSite" id="Gr19_v10_g5007.t1"/>
    </source>
</evidence>
<keyword evidence="7" id="KW-1185">Reference proteome</keyword>
<dbReference type="Proteomes" id="UP000887572">
    <property type="component" value="Unplaced"/>
</dbReference>
<dbReference type="WBParaSite" id="Gr19_v10_g5007.t1">
    <property type="protein sequence ID" value="Gr19_v10_g5007.t1"/>
    <property type="gene ID" value="Gr19_v10_g5007"/>
</dbReference>
<organism evidence="7 8">
    <name type="scientific">Globodera rostochiensis</name>
    <name type="common">Golden nematode worm</name>
    <name type="synonym">Heterodera rostochiensis</name>
    <dbReference type="NCBI Taxonomy" id="31243"/>
    <lineage>
        <taxon>Eukaryota</taxon>
        <taxon>Metazoa</taxon>
        <taxon>Ecdysozoa</taxon>
        <taxon>Nematoda</taxon>
        <taxon>Chromadorea</taxon>
        <taxon>Rhabditida</taxon>
        <taxon>Tylenchina</taxon>
        <taxon>Tylenchomorpha</taxon>
        <taxon>Tylenchoidea</taxon>
        <taxon>Heteroderidae</taxon>
        <taxon>Heteroderinae</taxon>
        <taxon>Globodera</taxon>
    </lineage>
</organism>
<feature type="transmembrane region" description="Helical" evidence="5">
    <location>
        <begin position="272"/>
        <end position="292"/>
    </location>
</feature>
<keyword evidence="2 5" id="KW-0812">Transmembrane</keyword>
<keyword evidence="4 5" id="KW-0472">Membrane</keyword>
<feature type="transmembrane region" description="Helical" evidence="5">
    <location>
        <begin position="195"/>
        <end position="216"/>
    </location>
</feature>
<proteinExistence type="predicted"/>
<feature type="domain" description="G-protein coupled receptors family 1 profile" evidence="6">
    <location>
        <begin position="30"/>
        <end position="256"/>
    </location>
</feature>
<feature type="transmembrane region" description="Helical" evidence="5">
    <location>
        <begin position="106"/>
        <end position="126"/>
    </location>
</feature>
<evidence type="ECO:0000256" key="3">
    <source>
        <dbReference type="ARBA" id="ARBA00022989"/>
    </source>
</evidence>
<dbReference type="AlphaFoldDB" id="A0A914HYN8"/>
<feature type="transmembrane region" description="Helical" evidence="5">
    <location>
        <begin position="146"/>
        <end position="171"/>
    </location>
</feature>
<feature type="transmembrane region" description="Helical" evidence="5">
    <location>
        <begin position="23"/>
        <end position="47"/>
    </location>
</feature>
<reference evidence="8" key="1">
    <citation type="submission" date="2022-11" db="UniProtKB">
        <authorList>
            <consortium name="WormBaseParasite"/>
        </authorList>
    </citation>
    <scope>IDENTIFICATION</scope>
</reference>
<dbReference type="PROSITE" id="PS50262">
    <property type="entry name" value="G_PROTEIN_RECEP_F1_2"/>
    <property type="match status" value="1"/>
</dbReference>
<name>A0A914HYN8_GLORO</name>
<dbReference type="InterPro" id="IPR017452">
    <property type="entry name" value="GPCR_Rhodpsn_7TM"/>
</dbReference>
<comment type="subcellular location">
    <subcellularLocation>
        <location evidence="1">Membrane</location>
    </subcellularLocation>
</comment>
<evidence type="ECO:0000256" key="5">
    <source>
        <dbReference type="SAM" id="Phobius"/>
    </source>
</evidence>